<evidence type="ECO:0000313" key="1">
    <source>
        <dbReference type="EMBL" id="SVE16662.1"/>
    </source>
</evidence>
<organism evidence="1">
    <name type="scientific">marine metagenome</name>
    <dbReference type="NCBI Taxonomy" id="408172"/>
    <lineage>
        <taxon>unclassified sequences</taxon>
        <taxon>metagenomes</taxon>
        <taxon>ecological metagenomes</taxon>
    </lineage>
</organism>
<dbReference type="Pfam" id="PF11958">
    <property type="entry name" value="DUF3472"/>
    <property type="match status" value="1"/>
</dbReference>
<dbReference type="InterPro" id="IPR021862">
    <property type="entry name" value="DUF3472"/>
</dbReference>
<feature type="non-terminal residue" evidence="1">
    <location>
        <position position="86"/>
    </location>
</feature>
<protein>
    <submittedName>
        <fullName evidence="1">Uncharacterized protein</fullName>
    </submittedName>
</protein>
<name>A0A383B9I8_9ZZZZ</name>
<dbReference type="AlphaFoldDB" id="A0A383B9I8"/>
<reference evidence="1" key="1">
    <citation type="submission" date="2018-05" db="EMBL/GenBank/DDBJ databases">
        <authorList>
            <person name="Lanie J.A."/>
            <person name="Ng W.-L."/>
            <person name="Kazmierczak K.M."/>
            <person name="Andrzejewski T.M."/>
            <person name="Davidsen T.M."/>
            <person name="Wayne K.J."/>
            <person name="Tettelin H."/>
            <person name="Glass J.I."/>
            <person name="Rusch D."/>
            <person name="Podicherti R."/>
            <person name="Tsui H.-C.T."/>
            <person name="Winkler M.E."/>
        </authorList>
    </citation>
    <scope>NUCLEOTIDE SEQUENCE</scope>
</reference>
<proteinExistence type="predicted"/>
<dbReference type="EMBL" id="UINC01198619">
    <property type="protein sequence ID" value="SVE16662.1"/>
    <property type="molecule type" value="Genomic_DNA"/>
</dbReference>
<gene>
    <name evidence="1" type="ORF">METZ01_LOCUS469516</name>
</gene>
<accession>A0A383B9I8</accession>
<sequence length="86" mass="9404">MRLIFLIPILMGFIFVRAEAGQNAAPSSHLVYNDANFAGNILINEVRVPKDGEAMFTYYEALGWGGKGAGYAGIQAHPKAHNYIFS</sequence>